<evidence type="ECO:0000256" key="3">
    <source>
        <dbReference type="ARBA" id="ARBA00022741"/>
    </source>
</evidence>
<keyword evidence="5 8" id="KW-0067">ATP-binding</keyword>
<dbReference type="OrthoDB" id="4062651at2759"/>
<dbReference type="AlphaFoldDB" id="A0A2R6RIW4"/>
<dbReference type="FunFam" id="3.30.200.20:FF:000039">
    <property type="entry name" value="receptor-like protein kinase FERONIA"/>
    <property type="match status" value="1"/>
</dbReference>
<organism evidence="10 11">
    <name type="scientific">Actinidia chinensis var. chinensis</name>
    <name type="common">Chinese soft-hair kiwi</name>
    <dbReference type="NCBI Taxonomy" id="1590841"/>
    <lineage>
        <taxon>Eukaryota</taxon>
        <taxon>Viridiplantae</taxon>
        <taxon>Streptophyta</taxon>
        <taxon>Embryophyta</taxon>
        <taxon>Tracheophyta</taxon>
        <taxon>Spermatophyta</taxon>
        <taxon>Magnoliopsida</taxon>
        <taxon>eudicotyledons</taxon>
        <taxon>Gunneridae</taxon>
        <taxon>Pentapetalae</taxon>
        <taxon>asterids</taxon>
        <taxon>Ericales</taxon>
        <taxon>Actinidiaceae</taxon>
        <taxon>Actinidia</taxon>
    </lineage>
</organism>
<keyword evidence="7" id="KW-0479">Metal-binding</keyword>
<dbReference type="PROSITE" id="PS00107">
    <property type="entry name" value="PROTEIN_KINASE_ATP"/>
    <property type="match status" value="1"/>
</dbReference>
<keyword evidence="1" id="KW-0723">Serine/threonine-protein kinase</keyword>
<evidence type="ECO:0000313" key="10">
    <source>
        <dbReference type="EMBL" id="PSS29962.1"/>
    </source>
</evidence>
<evidence type="ECO:0000256" key="8">
    <source>
        <dbReference type="PROSITE-ProRule" id="PRU10141"/>
    </source>
</evidence>
<keyword evidence="11" id="KW-1185">Reference proteome</keyword>
<reference evidence="11" key="2">
    <citation type="journal article" date="2018" name="BMC Genomics">
        <title>A manually annotated Actinidia chinensis var. chinensis (kiwifruit) genome highlights the challenges associated with draft genomes and gene prediction in plants.</title>
        <authorList>
            <person name="Pilkington S.M."/>
            <person name="Crowhurst R."/>
            <person name="Hilario E."/>
            <person name="Nardozza S."/>
            <person name="Fraser L."/>
            <person name="Peng Y."/>
            <person name="Gunaseelan K."/>
            <person name="Simpson R."/>
            <person name="Tahir J."/>
            <person name="Deroles S.C."/>
            <person name="Templeton K."/>
            <person name="Luo Z."/>
            <person name="Davy M."/>
            <person name="Cheng C."/>
            <person name="McNeilage M."/>
            <person name="Scaglione D."/>
            <person name="Liu Y."/>
            <person name="Zhang Q."/>
            <person name="Datson P."/>
            <person name="De Silva N."/>
            <person name="Gardiner S.E."/>
            <person name="Bassett H."/>
            <person name="Chagne D."/>
            <person name="McCallum J."/>
            <person name="Dzierzon H."/>
            <person name="Deng C."/>
            <person name="Wang Y.Y."/>
            <person name="Barron L."/>
            <person name="Manako K."/>
            <person name="Bowen J."/>
            <person name="Foster T.M."/>
            <person name="Erridge Z.A."/>
            <person name="Tiffin H."/>
            <person name="Waite C.N."/>
            <person name="Davies K.M."/>
            <person name="Grierson E.P."/>
            <person name="Laing W.A."/>
            <person name="Kirk R."/>
            <person name="Chen X."/>
            <person name="Wood M."/>
            <person name="Montefiori M."/>
            <person name="Brummell D.A."/>
            <person name="Schwinn K.E."/>
            <person name="Catanach A."/>
            <person name="Fullerton C."/>
            <person name="Li D."/>
            <person name="Meiyalaghan S."/>
            <person name="Nieuwenhuizen N."/>
            <person name="Read N."/>
            <person name="Prakash R."/>
            <person name="Hunter D."/>
            <person name="Zhang H."/>
            <person name="McKenzie M."/>
            <person name="Knabel M."/>
            <person name="Harris A."/>
            <person name="Allan A.C."/>
            <person name="Gleave A."/>
            <person name="Chen A."/>
            <person name="Janssen B.J."/>
            <person name="Plunkett B."/>
            <person name="Ampomah-Dwamena C."/>
            <person name="Voogd C."/>
            <person name="Leif D."/>
            <person name="Lafferty D."/>
            <person name="Souleyre E.J.F."/>
            <person name="Varkonyi-Gasic E."/>
            <person name="Gambi F."/>
            <person name="Hanley J."/>
            <person name="Yao J.L."/>
            <person name="Cheung J."/>
            <person name="David K.M."/>
            <person name="Warren B."/>
            <person name="Marsh K."/>
            <person name="Snowden K.C."/>
            <person name="Lin-Wang K."/>
            <person name="Brian L."/>
            <person name="Martinez-Sanchez M."/>
            <person name="Wang M."/>
            <person name="Ileperuma N."/>
            <person name="Macnee N."/>
            <person name="Campin R."/>
            <person name="McAtee P."/>
            <person name="Drummond R.S.M."/>
            <person name="Espley R.V."/>
            <person name="Ireland H.S."/>
            <person name="Wu R."/>
            <person name="Atkinson R.G."/>
            <person name="Karunairetnam S."/>
            <person name="Bulley S."/>
            <person name="Chunkath S."/>
            <person name="Hanley Z."/>
            <person name="Storey R."/>
            <person name="Thrimawithana A.H."/>
            <person name="Thomson S."/>
            <person name="David C."/>
            <person name="Testolin R."/>
            <person name="Huang H."/>
            <person name="Hellens R.P."/>
            <person name="Schaffer R.J."/>
        </authorList>
    </citation>
    <scope>NUCLEOTIDE SEQUENCE [LARGE SCALE GENOMIC DNA]</scope>
    <source>
        <strain evidence="11">cv. Red5</strain>
    </source>
</reference>
<dbReference type="InterPro" id="IPR011009">
    <property type="entry name" value="Kinase-like_dom_sf"/>
</dbReference>
<name>A0A2R6RIW4_ACTCC</name>
<evidence type="ECO:0000256" key="7">
    <source>
        <dbReference type="PIRSR" id="PIRSR000615-3"/>
    </source>
</evidence>
<dbReference type="Proteomes" id="UP000241394">
    <property type="component" value="Chromosome LG5"/>
</dbReference>
<evidence type="ECO:0000256" key="1">
    <source>
        <dbReference type="ARBA" id="ARBA00022527"/>
    </source>
</evidence>
<evidence type="ECO:0000256" key="4">
    <source>
        <dbReference type="ARBA" id="ARBA00022777"/>
    </source>
</evidence>
<sequence>MGCLRCQSVDPNANRSRTTIIIPSTPVPYLKVFKFYDLKIVTKNFSRDMILGTGGFGSVYRVDETPLAETLFGSGMDVAIKKLNPQSQQGLQEWQAEVAFLGCLSHPNLVKLLGYCLEDQEMLLVYEFMEGGSLDNLLFRMGDSATDTLSWGVRLKIAIDSARGLAFLHTLDKQVIFRDFKASNILLDENYNAKISDFGIAKLGPSGENTHVTTRIMGTFGYVAPEYIETGHLSVKSDVYSFGVLLLEMMSGLRVLDNNRRQEQRNLINWAKPLLLNKKKLEQVMDAQIKGQYSSKAAILAAKLTLQCLNKKHKSRPSMEEVVAILEKIIAM</sequence>
<proteinExistence type="predicted"/>
<feature type="binding site" evidence="8">
    <location>
        <position position="82"/>
    </location>
    <ligand>
        <name>ATP</name>
        <dbReference type="ChEBI" id="CHEBI:30616"/>
    </ligand>
</feature>
<protein>
    <submittedName>
        <fullName evidence="10">Serine/threonine-protein kinase</fullName>
    </submittedName>
</protein>
<comment type="caution">
    <text evidence="10">The sequence shown here is derived from an EMBL/GenBank/DDBJ whole genome shotgun (WGS) entry which is preliminary data.</text>
</comment>
<dbReference type="PROSITE" id="PS50011">
    <property type="entry name" value="PROTEIN_KINASE_DOM"/>
    <property type="match status" value="1"/>
</dbReference>
<keyword evidence="3 8" id="KW-0547">Nucleotide-binding</keyword>
<evidence type="ECO:0000313" key="11">
    <source>
        <dbReference type="Proteomes" id="UP000241394"/>
    </source>
</evidence>
<dbReference type="CDD" id="cd14066">
    <property type="entry name" value="STKc_IRAK"/>
    <property type="match status" value="1"/>
</dbReference>
<dbReference type="InParanoid" id="A0A2R6RIW4"/>
<dbReference type="InterPro" id="IPR017441">
    <property type="entry name" value="Protein_kinase_ATP_BS"/>
</dbReference>
<dbReference type="GO" id="GO:0005524">
    <property type="term" value="F:ATP binding"/>
    <property type="evidence" value="ECO:0007669"/>
    <property type="project" value="UniProtKB-UniRule"/>
</dbReference>
<dbReference type="Pfam" id="PF00069">
    <property type="entry name" value="Pkinase"/>
    <property type="match status" value="1"/>
</dbReference>
<feature type="binding site" evidence="7">
    <location>
        <position position="184"/>
    </location>
    <ligand>
        <name>Mg(2+)</name>
        <dbReference type="ChEBI" id="CHEBI:18420"/>
    </ligand>
</feature>
<evidence type="ECO:0000256" key="5">
    <source>
        <dbReference type="ARBA" id="ARBA00022840"/>
    </source>
</evidence>
<feature type="domain" description="Protein kinase" evidence="9">
    <location>
        <begin position="45"/>
        <end position="330"/>
    </location>
</feature>
<dbReference type="InterPro" id="IPR000719">
    <property type="entry name" value="Prot_kinase_dom"/>
</dbReference>
<evidence type="ECO:0000256" key="6">
    <source>
        <dbReference type="PIRSR" id="PIRSR000615-1"/>
    </source>
</evidence>
<gene>
    <name evidence="10" type="ORF">CEY00_Acc05276</name>
</gene>
<keyword evidence="4 10" id="KW-0418">Kinase</keyword>
<dbReference type="SUPFAM" id="SSF56112">
    <property type="entry name" value="Protein kinase-like (PK-like)"/>
    <property type="match status" value="1"/>
</dbReference>
<feature type="binding site" evidence="7">
    <location>
        <position position="197"/>
    </location>
    <ligand>
        <name>Mg(2+)</name>
        <dbReference type="ChEBI" id="CHEBI:18420"/>
    </ligand>
</feature>
<dbReference type="STRING" id="1590841.A0A2R6RIW4"/>
<accession>A0A2R6RIW4</accession>
<keyword evidence="2" id="KW-0808">Transferase</keyword>
<keyword evidence="7" id="KW-0460">Magnesium</keyword>
<dbReference type="GO" id="GO:0004674">
    <property type="term" value="F:protein serine/threonine kinase activity"/>
    <property type="evidence" value="ECO:0007669"/>
    <property type="project" value="UniProtKB-KW"/>
</dbReference>
<dbReference type="Gene3D" id="1.10.510.10">
    <property type="entry name" value="Transferase(Phosphotransferase) domain 1"/>
    <property type="match status" value="1"/>
</dbReference>
<feature type="active site" description="Proton acceptor" evidence="6">
    <location>
        <position position="179"/>
    </location>
</feature>
<evidence type="ECO:0000259" key="9">
    <source>
        <dbReference type="PROSITE" id="PS50011"/>
    </source>
</evidence>
<dbReference type="Gene3D" id="3.30.200.20">
    <property type="entry name" value="Phosphorylase Kinase, domain 1"/>
    <property type="match status" value="1"/>
</dbReference>
<evidence type="ECO:0000256" key="2">
    <source>
        <dbReference type="ARBA" id="ARBA00022679"/>
    </source>
</evidence>
<dbReference type="EMBL" id="NKQK01000005">
    <property type="protein sequence ID" value="PSS29962.1"/>
    <property type="molecule type" value="Genomic_DNA"/>
</dbReference>
<dbReference type="GO" id="GO:0046872">
    <property type="term" value="F:metal ion binding"/>
    <property type="evidence" value="ECO:0007669"/>
    <property type="project" value="UniProtKB-KW"/>
</dbReference>
<dbReference type="PANTHER" id="PTHR45621">
    <property type="entry name" value="OS01G0588500 PROTEIN-RELATED"/>
    <property type="match status" value="1"/>
</dbReference>
<reference evidence="10 11" key="1">
    <citation type="submission" date="2017-07" db="EMBL/GenBank/DDBJ databases">
        <title>An improved, manually edited Actinidia chinensis var. chinensis (kiwifruit) genome highlights the challenges associated with draft genomes and gene prediction in plants.</title>
        <authorList>
            <person name="Pilkington S."/>
            <person name="Crowhurst R."/>
            <person name="Hilario E."/>
            <person name="Nardozza S."/>
            <person name="Fraser L."/>
            <person name="Peng Y."/>
            <person name="Gunaseelan K."/>
            <person name="Simpson R."/>
            <person name="Tahir J."/>
            <person name="Deroles S."/>
            <person name="Templeton K."/>
            <person name="Luo Z."/>
            <person name="Davy M."/>
            <person name="Cheng C."/>
            <person name="Mcneilage M."/>
            <person name="Scaglione D."/>
            <person name="Liu Y."/>
            <person name="Zhang Q."/>
            <person name="Datson P."/>
            <person name="De Silva N."/>
            <person name="Gardiner S."/>
            <person name="Bassett H."/>
            <person name="Chagne D."/>
            <person name="Mccallum J."/>
            <person name="Dzierzon H."/>
            <person name="Deng C."/>
            <person name="Wang Y.-Y."/>
            <person name="Barron N."/>
            <person name="Manako K."/>
            <person name="Bowen J."/>
            <person name="Foster T."/>
            <person name="Erridge Z."/>
            <person name="Tiffin H."/>
            <person name="Waite C."/>
            <person name="Davies K."/>
            <person name="Grierson E."/>
            <person name="Laing W."/>
            <person name="Kirk R."/>
            <person name="Chen X."/>
            <person name="Wood M."/>
            <person name="Montefiori M."/>
            <person name="Brummell D."/>
            <person name="Schwinn K."/>
            <person name="Catanach A."/>
            <person name="Fullerton C."/>
            <person name="Li D."/>
            <person name="Meiyalaghan S."/>
            <person name="Nieuwenhuizen N."/>
            <person name="Read N."/>
            <person name="Prakash R."/>
            <person name="Hunter D."/>
            <person name="Zhang H."/>
            <person name="Mckenzie M."/>
            <person name="Knabel M."/>
            <person name="Harris A."/>
            <person name="Allan A."/>
            <person name="Chen A."/>
            <person name="Janssen B."/>
            <person name="Plunkett B."/>
            <person name="Dwamena C."/>
            <person name="Voogd C."/>
            <person name="Leif D."/>
            <person name="Lafferty D."/>
            <person name="Souleyre E."/>
            <person name="Varkonyi-Gasic E."/>
            <person name="Gambi F."/>
            <person name="Hanley J."/>
            <person name="Yao J.-L."/>
            <person name="Cheung J."/>
            <person name="David K."/>
            <person name="Warren B."/>
            <person name="Marsh K."/>
            <person name="Snowden K."/>
            <person name="Lin-Wang K."/>
            <person name="Brian L."/>
            <person name="Martinez-Sanchez M."/>
            <person name="Wang M."/>
            <person name="Ileperuma N."/>
            <person name="Macnee N."/>
            <person name="Campin R."/>
            <person name="Mcatee P."/>
            <person name="Drummond R."/>
            <person name="Espley R."/>
            <person name="Ireland H."/>
            <person name="Wu R."/>
            <person name="Atkinson R."/>
            <person name="Karunairetnam S."/>
            <person name="Bulley S."/>
            <person name="Chunkath S."/>
            <person name="Hanley Z."/>
            <person name="Storey R."/>
            <person name="Thrimawithana A."/>
            <person name="Thomson S."/>
            <person name="David C."/>
            <person name="Testolin R."/>
        </authorList>
    </citation>
    <scope>NUCLEOTIDE SEQUENCE [LARGE SCALE GENOMIC DNA]</scope>
    <source>
        <strain evidence="11">cv. Red5</strain>
        <tissue evidence="10">Young leaf</tissue>
    </source>
</reference>
<dbReference type="InterPro" id="IPR050823">
    <property type="entry name" value="Plant_Ser_Thr_Prot_Kinase"/>
</dbReference>
<dbReference type="FunFam" id="1.10.510.10:FF:000095">
    <property type="entry name" value="protein STRUBBELIG-RECEPTOR FAMILY 8"/>
    <property type="match status" value="1"/>
</dbReference>
<dbReference type="Gramene" id="PSS29962">
    <property type="protein sequence ID" value="PSS29962"/>
    <property type="gene ID" value="CEY00_Acc05276"/>
</dbReference>